<keyword evidence="2 4" id="KW-0808">Transferase</keyword>
<feature type="domain" description="Thiolase N-terminal" evidence="5">
    <location>
        <begin position="5"/>
        <end position="253"/>
    </location>
</feature>
<dbReference type="InterPro" id="IPR020617">
    <property type="entry name" value="Thiolase_C"/>
</dbReference>
<dbReference type="NCBIfam" id="TIGR01930">
    <property type="entry name" value="AcCoA-C-Actrans"/>
    <property type="match status" value="1"/>
</dbReference>
<evidence type="ECO:0000259" key="5">
    <source>
        <dbReference type="Pfam" id="PF00108"/>
    </source>
</evidence>
<protein>
    <submittedName>
        <fullName evidence="7">Beta-ketoadipyl-CoA thiolase</fullName>
        <ecNumber evidence="7">2.3.1.174</ecNumber>
    </submittedName>
</protein>
<evidence type="ECO:0000313" key="7">
    <source>
        <dbReference type="EMBL" id="UNZ01727.1"/>
    </source>
</evidence>
<dbReference type="EC" id="2.3.1.174" evidence="7"/>
<evidence type="ECO:0000256" key="1">
    <source>
        <dbReference type="ARBA" id="ARBA00010982"/>
    </source>
</evidence>
<evidence type="ECO:0000256" key="4">
    <source>
        <dbReference type="RuleBase" id="RU003557"/>
    </source>
</evidence>
<evidence type="ECO:0000313" key="8">
    <source>
        <dbReference type="Proteomes" id="UP000829494"/>
    </source>
</evidence>
<dbReference type="Proteomes" id="UP000829494">
    <property type="component" value="Chromosome"/>
</dbReference>
<sequence length="385" mass="40313">MAEAYIIDALRTPVGRRGGSLAAAHPADLGAHVLKALMARTGVDPAAVDDVVFGCLDAVGPQAGDIARTSWLAAGLPEEVPGVTVDRQCGSSQQAVHFAAQGVLSGTQDLVVAGGTQNMSMVPIAFASRRAAEPLGLTEGPFAGSAGWRARYGDRPVNQFHGAELIAEQWGISRRDMEEYALRSHRRAVRALDEGRFARELVPYGDVTADEGPRRDTSAEKMAALPPVVPGGRLTAAVSSQVSDGAAALLLASGRAVRDHGLTPRARVHHLSVRGEDPIRMLTAPIPATAHALKKTGLRIDAIDLVEINEAFAPVVLAWLAETGADPARVNVNGGAIALGHPLGATGCRLMTTLLHELERTGGRYGLQTMCEGGGQANVTVIERL</sequence>
<proteinExistence type="inferred from homology"/>
<feature type="domain" description="Thiolase C-terminal" evidence="6">
    <location>
        <begin position="263"/>
        <end position="384"/>
    </location>
</feature>
<dbReference type="InterPro" id="IPR016039">
    <property type="entry name" value="Thiolase-like"/>
</dbReference>
<organism evidence="7 8">
    <name type="scientific">Streptomyces rimosus subsp. rimosus</name>
    <dbReference type="NCBI Taxonomy" id="132474"/>
    <lineage>
        <taxon>Bacteria</taxon>
        <taxon>Bacillati</taxon>
        <taxon>Actinomycetota</taxon>
        <taxon>Actinomycetes</taxon>
        <taxon>Kitasatosporales</taxon>
        <taxon>Streptomycetaceae</taxon>
        <taxon>Streptomyces</taxon>
    </lineage>
</organism>
<keyword evidence="8" id="KW-1185">Reference proteome</keyword>
<dbReference type="Pfam" id="PF00108">
    <property type="entry name" value="Thiolase_N"/>
    <property type="match status" value="1"/>
</dbReference>
<evidence type="ECO:0000256" key="2">
    <source>
        <dbReference type="ARBA" id="ARBA00022679"/>
    </source>
</evidence>
<dbReference type="RefSeq" id="WP_003985432.1">
    <property type="nucleotide sequence ID" value="NZ_CP043497.1"/>
</dbReference>
<comment type="similarity">
    <text evidence="1 4">Belongs to the thiolase-like superfamily. Thiolase family.</text>
</comment>
<dbReference type="CDD" id="cd00751">
    <property type="entry name" value="thiolase"/>
    <property type="match status" value="1"/>
</dbReference>
<reference evidence="7 8" key="1">
    <citation type="submission" date="2022-03" db="EMBL/GenBank/DDBJ databases">
        <title>Complete genome of Streptomyces rimosus ssp. rimosus R7 (=ATCC 10970).</title>
        <authorList>
            <person name="Beganovic S."/>
            <person name="Ruckert C."/>
            <person name="Busche T."/>
            <person name="Kalinowski J."/>
            <person name="Wittmann C."/>
        </authorList>
    </citation>
    <scope>NUCLEOTIDE SEQUENCE [LARGE SCALE GENOMIC DNA]</scope>
    <source>
        <strain evidence="7 8">R7</strain>
    </source>
</reference>
<dbReference type="InterPro" id="IPR020613">
    <property type="entry name" value="Thiolase_CS"/>
</dbReference>
<gene>
    <name evidence="7" type="primary">pcaF1</name>
    <name evidence="7" type="ORF">SRIMR7_06215</name>
</gene>
<dbReference type="GO" id="GO:0033812">
    <property type="term" value="F:3-oxoadipyl-CoA thiolase activity"/>
    <property type="evidence" value="ECO:0007669"/>
    <property type="project" value="UniProtKB-EC"/>
</dbReference>
<dbReference type="Gene3D" id="3.40.47.10">
    <property type="match status" value="2"/>
</dbReference>
<evidence type="ECO:0000256" key="3">
    <source>
        <dbReference type="ARBA" id="ARBA00023315"/>
    </source>
</evidence>
<dbReference type="SUPFAM" id="SSF53901">
    <property type="entry name" value="Thiolase-like"/>
    <property type="match status" value="2"/>
</dbReference>
<dbReference type="PIRSF" id="PIRSF000429">
    <property type="entry name" value="Ac-CoA_Ac_transf"/>
    <property type="match status" value="1"/>
</dbReference>
<keyword evidence="3 4" id="KW-0012">Acyltransferase</keyword>
<dbReference type="NCBIfam" id="NF005865">
    <property type="entry name" value="PRK07801.1"/>
    <property type="match status" value="1"/>
</dbReference>
<accession>A0ABY3YVA8</accession>
<dbReference type="InterPro" id="IPR020616">
    <property type="entry name" value="Thiolase_N"/>
</dbReference>
<dbReference type="PANTHER" id="PTHR43365">
    <property type="entry name" value="BLR7806 PROTEIN"/>
    <property type="match status" value="1"/>
</dbReference>
<dbReference type="PROSITE" id="PS00737">
    <property type="entry name" value="THIOLASE_2"/>
    <property type="match status" value="1"/>
</dbReference>
<dbReference type="Pfam" id="PF02803">
    <property type="entry name" value="Thiolase_C"/>
    <property type="match status" value="1"/>
</dbReference>
<evidence type="ECO:0000259" key="6">
    <source>
        <dbReference type="Pfam" id="PF02803"/>
    </source>
</evidence>
<name>A0ABY3YVA8_STRRM</name>
<dbReference type="InterPro" id="IPR002155">
    <property type="entry name" value="Thiolase"/>
</dbReference>
<dbReference type="EMBL" id="CP094298">
    <property type="protein sequence ID" value="UNZ01727.1"/>
    <property type="molecule type" value="Genomic_DNA"/>
</dbReference>
<dbReference type="GeneID" id="66859191"/>
<dbReference type="PANTHER" id="PTHR43365:SF1">
    <property type="entry name" value="ACETYL-COA C-ACYLTRANSFERASE"/>
    <property type="match status" value="1"/>
</dbReference>